<dbReference type="AlphaFoldDB" id="A0A8X6HVI4"/>
<evidence type="ECO:0000313" key="2">
    <source>
        <dbReference type="EMBL" id="GFR30423.1"/>
    </source>
</evidence>
<organism evidence="2 3">
    <name type="scientific">Trichonephila clavata</name>
    <name type="common">Joro spider</name>
    <name type="synonym">Nephila clavata</name>
    <dbReference type="NCBI Taxonomy" id="2740835"/>
    <lineage>
        <taxon>Eukaryota</taxon>
        <taxon>Metazoa</taxon>
        <taxon>Ecdysozoa</taxon>
        <taxon>Arthropoda</taxon>
        <taxon>Chelicerata</taxon>
        <taxon>Arachnida</taxon>
        <taxon>Araneae</taxon>
        <taxon>Araneomorphae</taxon>
        <taxon>Entelegynae</taxon>
        <taxon>Araneoidea</taxon>
        <taxon>Nephilidae</taxon>
        <taxon>Trichonephila</taxon>
    </lineage>
</organism>
<proteinExistence type="predicted"/>
<accession>A0A8X6HVI4</accession>
<gene>
    <name evidence="2" type="ORF">TNCT_736881</name>
</gene>
<sequence>MLILALLFLFCCPTWGHVPQVGKNATLSDADKYFALTQKLEERFKWALKGVIKPLMPSLMQLNEVEDVSGTCVGALTLYLRGLNQAKIWAVRSECCSLF</sequence>
<evidence type="ECO:0000313" key="3">
    <source>
        <dbReference type="Proteomes" id="UP000887116"/>
    </source>
</evidence>
<feature type="chain" id="PRO_5036447459" evidence="1">
    <location>
        <begin position="17"/>
        <end position="99"/>
    </location>
</feature>
<name>A0A8X6HVI4_TRICU</name>
<evidence type="ECO:0000256" key="1">
    <source>
        <dbReference type="SAM" id="SignalP"/>
    </source>
</evidence>
<protein>
    <submittedName>
        <fullName evidence="2">Uncharacterized protein</fullName>
    </submittedName>
</protein>
<keyword evidence="3" id="KW-1185">Reference proteome</keyword>
<comment type="caution">
    <text evidence="2">The sequence shown here is derived from an EMBL/GenBank/DDBJ whole genome shotgun (WGS) entry which is preliminary data.</text>
</comment>
<dbReference type="Proteomes" id="UP000887116">
    <property type="component" value="Unassembled WGS sequence"/>
</dbReference>
<dbReference type="EMBL" id="BMAO01019415">
    <property type="protein sequence ID" value="GFR30423.1"/>
    <property type="molecule type" value="Genomic_DNA"/>
</dbReference>
<reference evidence="2" key="1">
    <citation type="submission" date="2020-07" db="EMBL/GenBank/DDBJ databases">
        <title>Multicomponent nature underlies the extraordinary mechanical properties of spider dragline silk.</title>
        <authorList>
            <person name="Kono N."/>
            <person name="Nakamura H."/>
            <person name="Mori M."/>
            <person name="Yoshida Y."/>
            <person name="Ohtoshi R."/>
            <person name="Malay A.D."/>
            <person name="Moran D.A.P."/>
            <person name="Tomita M."/>
            <person name="Numata K."/>
            <person name="Arakawa K."/>
        </authorList>
    </citation>
    <scope>NUCLEOTIDE SEQUENCE</scope>
</reference>
<keyword evidence="1" id="KW-0732">Signal</keyword>
<feature type="signal peptide" evidence="1">
    <location>
        <begin position="1"/>
        <end position="16"/>
    </location>
</feature>